<proteinExistence type="predicted"/>
<protein>
    <submittedName>
        <fullName evidence="2">Uncharacterized protein</fullName>
    </submittedName>
</protein>
<dbReference type="Proteomes" id="UP000092565">
    <property type="component" value="Chromosome"/>
</dbReference>
<dbReference type="EMBL" id="CP015124">
    <property type="protein sequence ID" value="ANP38833.1"/>
    <property type="molecule type" value="Genomic_DNA"/>
</dbReference>
<feature type="transmembrane region" description="Helical" evidence="1">
    <location>
        <begin position="21"/>
        <end position="39"/>
    </location>
</feature>
<keyword evidence="1" id="KW-0472">Membrane</keyword>
<evidence type="ECO:0000313" key="2">
    <source>
        <dbReference type="EMBL" id="ANP38833.1"/>
    </source>
</evidence>
<accession>A0A1B0ZX98</accession>
<sequence>MHALMRTDNGLGLLMRLNWDRALSVVTIFLALTAGAWFGSL</sequence>
<organism evidence="2 3">
    <name type="scientific">Phaeobacter gallaeciensis</name>
    <dbReference type="NCBI Taxonomy" id="60890"/>
    <lineage>
        <taxon>Bacteria</taxon>
        <taxon>Pseudomonadati</taxon>
        <taxon>Pseudomonadota</taxon>
        <taxon>Alphaproteobacteria</taxon>
        <taxon>Rhodobacterales</taxon>
        <taxon>Roseobacteraceae</taxon>
        <taxon>Phaeobacter</taxon>
    </lineage>
</organism>
<gene>
    <name evidence="2" type="ORF">JL2886_03965</name>
</gene>
<dbReference type="AlphaFoldDB" id="A0A1B0ZX98"/>
<evidence type="ECO:0000256" key="1">
    <source>
        <dbReference type="SAM" id="Phobius"/>
    </source>
</evidence>
<keyword evidence="3" id="KW-1185">Reference proteome</keyword>
<keyword evidence="1" id="KW-1133">Transmembrane helix</keyword>
<keyword evidence="1" id="KW-0812">Transmembrane</keyword>
<reference evidence="2 3" key="1">
    <citation type="submission" date="2016-04" db="EMBL/GenBank/DDBJ databases">
        <authorList>
            <person name="Evans L.H."/>
            <person name="Alamgir A."/>
            <person name="Owens N."/>
            <person name="Weber N.D."/>
            <person name="Virtaneva K."/>
            <person name="Barbian K."/>
            <person name="Babar A."/>
            <person name="Rosenke K."/>
        </authorList>
    </citation>
    <scope>NUCLEOTIDE SEQUENCE [LARGE SCALE GENOMIC DNA]</scope>
    <source>
        <strain evidence="2 3">JL2886</strain>
    </source>
</reference>
<evidence type="ECO:0000313" key="3">
    <source>
        <dbReference type="Proteomes" id="UP000092565"/>
    </source>
</evidence>
<name>A0A1B0ZX98_9RHOB</name>